<dbReference type="Gene3D" id="1.10.510.10">
    <property type="entry name" value="Transferase(Phosphotransferase) domain 1"/>
    <property type="match status" value="1"/>
</dbReference>
<reference evidence="3" key="2">
    <citation type="journal article" date="2018" name="Nat. Commun.">
        <title>Extreme sensitivity to ultraviolet light in the fungal pathogen causing white-nose syndrome of bats.</title>
        <authorList>
            <person name="Palmer J.M."/>
            <person name="Drees K.P."/>
            <person name="Foster J.T."/>
            <person name="Lindner D.L."/>
        </authorList>
    </citation>
    <scope>NUCLEOTIDE SEQUENCE [LARGE SCALE GENOMIC DNA]</scope>
    <source>
        <strain evidence="3">UAMH 10579</strain>
    </source>
</reference>
<dbReference type="EMBL" id="KV460258">
    <property type="protein sequence ID" value="OBT93078.1"/>
    <property type="molecule type" value="Genomic_DNA"/>
</dbReference>
<dbReference type="STRING" id="342668.A0A1B8GB71"/>
<dbReference type="InterPro" id="IPR011009">
    <property type="entry name" value="Kinase-like_dom_sf"/>
</dbReference>
<evidence type="ECO:0000313" key="3">
    <source>
        <dbReference type="Proteomes" id="UP000091956"/>
    </source>
</evidence>
<organism evidence="2 3">
    <name type="scientific">Pseudogymnoascus verrucosus</name>
    <dbReference type="NCBI Taxonomy" id="342668"/>
    <lineage>
        <taxon>Eukaryota</taxon>
        <taxon>Fungi</taxon>
        <taxon>Dikarya</taxon>
        <taxon>Ascomycota</taxon>
        <taxon>Pezizomycotina</taxon>
        <taxon>Leotiomycetes</taxon>
        <taxon>Thelebolales</taxon>
        <taxon>Thelebolaceae</taxon>
        <taxon>Pseudogymnoascus</taxon>
    </lineage>
</organism>
<dbReference type="GO" id="GO:0005524">
    <property type="term" value="F:ATP binding"/>
    <property type="evidence" value="ECO:0007669"/>
    <property type="project" value="InterPro"/>
</dbReference>
<dbReference type="Pfam" id="PF00069">
    <property type="entry name" value="Pkinase"/>
    <property type="match status" value="1"/>
</dbReference>
<dbReference type="PANTHER" id="PTHR44167:SF30">
    <property type="entry name" value="PHOSPHORYLASE KINASE"/>
    <property type="match status" value="1"/>
</dbReference>
<dbReference type="SMART" id="SM00220">
    <property type="entry name" value="S_TKc"/>
    <property type="match status" value="1"/>
</dbReference>
<dbReference type="GO" id="GO:0005634">
    <property type="term" value="C:nucleus"/>
    <property type="evidence" value="ECO:0007669"/>
    <property type="project" value="TreeGrafter"/>
</dbReference>
<accession>A0A1B8GB71</accession>
<feature type="domain" description="Protein kinase" evidence="1">
    <location>
        <begin position="1"/>
        <end position="264"/>
    </location>
</feature>
<dbReference type="OrthoDB" id="4062651at2759"/>
<dbReference type="PANTHER" id="PTHR44167">
    <property type="entry name" value="OVARIAN-SPECIFIC SERINE/THREONINE-PROTEIN KINASE LOK-RELATED"/>
    <property type="match status" value="1"/>
</dbReference>
<dbReference type="RefSeq" id="XP_018126811.1">
    <property type="nucleotide sequence ID" value="XM_018278432.2"/>
</dbReference>
<dbReference type="InterPro" id="IPR008271">
    <property type="entry name" value="Ser/Thr_kinase_AS"/>
</dbReference>
<dbReference type="GeneID" id="28842401"/>
<proteinExistence type="predicted"/>
<gene>
    <name evidence="2" type="ORF">VE01_09015</name>
</gene>
<dbReference type="GO" id="GO:0044773">
    <property type="term" value="P:mitotic DNA damage checkpoint signaling"/>
    <property type="evidence" value="ECO:0007669"/>
    <property type="project" value="TreeGrafter"/>
</dbReference>
<sequence length="273" mass="30641">MIPGEYEYQQDLQKSVASCPNLRTVVDGLPNPELSIYPFLETNFLQFSQKSLSVATRKGMLKSALAGLAALHEKNIAHNDIKPNNILLDYEKTGDTFSVTKVQISDLEDALILPLGKYLRDGLCGNQLWRSPESWARRAAQGTPSDIFSFGIVCIFVMLNNMFFRVSDSELAASNSWRYILRRHISFFGEEDGFQGLLQWIGEENPFFERLITLAGTFNAAEPRKPFATWHFVDAGFRDLVGKMTVLDPAGRITAAQALEHPWFAESVDEGVL</sequence>
<dbReference type="PROSITE" id="PS00108">
    <property type="entry name" value="PROTEIN_KINASE_ST"/>
    <property type="match status" value="1"/>
</dbReference>
<dbReference type="SUPFAM" id="SSF56112">
    <property type="entry name" value="Protein kinase-like (PK-like)"/>
    <property type="match status" value="1"/>
</dbReference>
<reference evidence="2 3" key="1">
    <citation type="submission" date="2016-03" db="EMBL/GenBank/DDBJ databases">
        <title>Comparative genomics of Pseudogymnoascus destructans, the fungus causing white-nose syndrome of bats.</title>
        <authorList>
            <person name="Palmer J.M."/>
            <person name="Drees K.P."/>
            <person name="Foster J.T."/>
            <person name="Lindner D.L."/>
        </authorList>
    </citation>
    <scope>NUCLEOTIDE SEQUENCE [LARGE SCALE GENOMIC DNA]</scope>
    <source>
        <strain evidence="2 3">UAMH 10579</strain>
    </source>
</reference>
<dbReference type="Proteomes" id="UP000091956">
    <property type="component" value="Unassembled WGS sequence"/>
</dbReference>
<dbReference type="GO" id="GO:0004674">
    <property type="term" value="F:protein serine/threonine kinase activity"/>
    <property type="evidence" value="ECO:0007669"/>
    <property type="project" value="TreeGrafter"/>
</dbReference>
<dbReference type="PROSITE" id="PS50011">
    <property type="entry name" value="PROTEIN_KINASE_DOM"/>
    <property type="match status" value="1"/>
</dbReference>
<evidence type="ECO:0000259" key="1">
    <source>
        <dbReference type="PROSITE" id="PS50011"/>
    </source>
</evidence>
<protein>
    <recommendedName>
        <fullName evidence="1">Protein kinase domain-containing protein</fullName>
    </recommendedName>
</protein>
<dbReference type="AlphaFoldDB" id="A0A1B8GB71"/>
<keyword evidence="3" id="KW-1185">Reference proteome</keyword>
<name>A0A1B8GB71_9PEZI</name>
<evidence type="ECO:0000313" key="2">
    <source>
        <dbReference type="EMBL" id="OBT93078.1"/>
    </source>
</evidence>
<dbReference type="InterPro" id="IPR000719">
    <property type="entry name" value="Prot_kinase_dom"/>
</dbReference>